<dbReference type="PANTHER" id="PTHR31221:SF360">
    <property type="entry name" value="WRKY DOMAIN-CONTAINING PROTEIN"/>
    <property type="match status" value="1"/>
</dbReference>
<dbReference type="GO" id="GO:0043565">
    <property type="term" value="F:sequence-specific DNA binding"/>
    <property type="evidence" value="ECO:0007669"/>
    <property type="project" value="InterPro"/>
</dbReference>
<proteinExistence type="predicted"/>
<dbReference type="InterPro" id="IPR044810">
    <property type="entry name" value="WRKY_plant"/>
</dbReference>
<keyword evidence="4" id="KW-0804">Transcription</keyword>
<dbReference type="PROSITE" id="PS50811">
    <property type="entry name" value="WRKY"/>
    <property type="match status" value="1"/>
</dbReference>
<name>A0A251RNH4_HELAN</name>
<dbReference type="InterPro" id="IPR003657">
    <property type="entry name" value="WRKY_dom"/>
</dbReference>
<evidence type="ECO:0000256" key="3">
    <source>
        <dbReference type="ARBA" id="ARBA00023125"/>
    </source>
</evidence>
<dbReference type="InterPro" id="IPR036576">
    <property type="entry name" value="WRKY_dom_sf"/>
</dbReference>
<evidence type="ECO:0000256" key="5">
    <source>
        <dbReference type="ARBA" id="ARBA00023242"/>
    </source>
</evidence>
<dbReference type="Gramene" id="mRNA:HanXRQr2_Chr17g0786151">
    <property type="protein sequence ID" value="mRNA:HanXRQr2_Chr17g0786151"/>
    <property type="gene ID" value="HanXRQr2_Chr17g0786151"/>
</dbReference>
<dbReference type="EMBL" id="MNCJ02000332">
    <property type="protein sequence ID" value="KAF5753979.1"/>
    <property type="molecule type" value="Genomic_DNA"/>
</dbReference>
<evidence type="ECO:0000256" key="1">
    <source>
        <dbReference type="ARBA" id="ARBA00004123"/>
    </source>
</evidence>
<organism evidence="9 10">
    <name type="scientific">Helianthus annuus</name>
    <name type="common">Common sunflower</name>
    <dbReference type="NCBI Taxonomy" id="4232"/>
    <lineage>
        <taxon>Eukaryota</taxon>
        <taxon>Viridiplantae</taxon>
        <taxon>Streptophyta</taxon>
        <taxon>Embryophyta</taxon>
        <taxon>Tracheophyta</taxon>
        <taxon>Spermatophyta</taxon>
        <taxon>Magnoliopsida</taxon>
        <taxon>eudicotyledons</taxon>
        <taxon>Gunneridae</taxon>
        <taxon>Pentapetalae</taxon>
        <taxon>asterids</taxon>
        <taxon>campanulids</taxon>
        <taxon>Asterales</taxon>
        <taxon>Asteraceae</taxon>
        <taxon>Asteroideae</taxon>
        <taxon>Heliantheae alliance</taxon>
        <taxon>Heliantheae</taxon>
        <taxon>Helianthus</taxon>
    </lineage>
</organism>
<dbReference type="EMBL" id="CM007906">
    <property type="protein sequence ID" value="OTF85364.1"/>
    <property type="molecule type" value="Genomic_DNA"/>
</dbReference>
<dbReference type="PANTHER" id="PTHR31221">
    <property type="entry name" value="WRKY TRANSCRIPTION FACTOR PROTEIN 1-RELATED"/>
    <property type="match status" value="1"/>
</dbReference>
<evidence type="ECO:0000313" key="8">
    <source>
        <dbReference type="EMBL" id="KAF5753979.1"/>
    </source>
</evidence>
<keyword evidence="3" id="KW-0238">DNA-binding</keyword>
<evidence type="ECO:0000313" key="10">
    <source>
        <dbReference type="Proteomes" id="UP000215914"/>
    </source>
</evidence>
<dbReference type="SMART" id="SM00774">
    <property type="entry name" value="WRKY"/>
    <property type="match status" value="1"/>
</dbReference>
<dbReference type="Proteomes" id="UP000215914">
    <property type="component" value="Chromosome 17"/>
</dbReference>
<comment type="subcellular location">
    <subcellularLocation>
        <location evidence="1">Nucleus</location>
    </subcellularLocation>
</comment>
<dbReference type="STRING" id="4232.A0A251RNH4"/>
<feature type="domain" description="WRKY" evidence="7">
    <location>
        <begin position="148"/>
        <end position="189"/>
    </location>
</feature>
<evidence type="ECO:0000256" key="6">
    <source>
        <dbReference type="SAM" id="MobiDB-lite"/>
    </source>
</evidence>
<reference evidence="8" key="3">
    <citation type="submission" date="2020-06" db="EMBL/GenBank/DDBJ databases">
        <title>Helianthus annuus Genome sequencing and assembly Release 2.</title>
        <authorList>
            <person name="Gouzy J."/>
            <person name="Langlade N."/>
            <person name="Munos S."/>
        </authorList>
    </citation>
    <scope>NUCLEOTIDE SEQUENCE</scope>
    <source>
        <tissue evidence="8">Leaves</tissue>
    </source>
</reference>
<sequence length="189" mass="20963">MVARAGYNAPRLNTDVIRPPPADVDKQSSVLTIPPGLSPTSLLDSPVFLSNSLAQPSPTTGKFTFAQNKDDSFKEFNNSSFALKPVLESAASVPVSNKVVVNLPFMSWQSENRVPSQSIETAKNGGLNGNIVQEHHEEDADQIPSRDNVNYVSEDGYNWRKYGQKQVKGSEYPRSYYKCTYAHRPVTKR</sequence>
<dbReference type="AlphaFoldDB" id="A0A251RNH4"/>
<keyword evidence="2" id="KW-0805">Transcription regulation</keyword>
<dbReference type="SUPFAM" id="SSF118290">
    <property type="entry name" value="WRKY DNA-binding domain"/>
    <property type="match status" value="1"/>
</dbReference>
<evidence type="ECO:0000256" key="4">
    <source>
        <dbReference type="ARBA" id="ARBA00023163"/>
    </source>
</evidence>
<protein>
    <submittedName>
        <fullName evidence="9">Putative WRKY domain-containing protein</fullName>
    </submittedName>
    <submittedName>
        <fullName evidence="8">Transcription factor WRKY family</fullName>
    </submittedName>
</protein>
<accession>A0A251RNH4</accession>
<dbReference type="Pfam" id="PF03106">
    <property type="entry name" value="WRKY"/>
    <property type="match status" value="1"/>
</dbReference>
<gene>
    <name evidence="9" type="ORF">HannXRQ_Chr17g0539151</name>
    <name evidence="8" type="ORF">HanXRQr2_Chr17g0786151</name>
</gene>
<reference evidence="9" key="2">
    <citation type="submission" date="2017-02" db="EMBL/GenBank/DDBJ databases">
        <title>Sunflower complete genome.</title>
        <authorList>
            <person name="Langlade N."/>
            <person name="Munos S."/>
        </authorList>
    </citation>
    <scope>NUCLEOTIDE SEQUENCE [LARGE SCALE GENOMIC DNA]</scope>
    <source>
        <tissue evidence="9">Leaves</tissue>
    </source>
</reference>
<dbReference type="InParanoid" id="A0A251RNH4"/>
<evidence type="ECO:0000313" key="9">
    <source>
        <dbReference type="EMBL" id="OTF85364.1"/>
    </source>
</evidence>
<keyword evidence="5" id="KW-0539">Nucleus</keyword>
<dbReference type="GO" id="GO:0005634">
    <property type="term" value="C:nucleus"/>
    <property type="evidence" value="ECO:0007669"/>
    <property type="project" value="UniProtKB-SubCell"/>
</dbReference>
<evidence type="ECO:0000259" key="7">
    <source>
        <dbReference type="PROSITE" id="PS50811"/>
    </source>
</evidence>
<dbReference type="GO" id="GO:0003700">
    <property type="term" value="F:DNA-binding transcription factor activity"/>
    <property type="evidence" value="ECO:0007669"/>
    <property type="project" value="InterPro"/>
</dbReference>
<dbReference type="Gene3D" id="2.20.25.80">
    <property type="entry name" value="WRKY domain"/>
    <property type="match status" value="1"/>
</dbReference>
<keyword evidence="10" id="KW-1185">Reference proteome</keyword>
<feature type="region of interest" description="Disordered" evidence="6">
    <location>
        <begin position="1"/>
        <end position="26"/>
    </location>
</feature>
<evidence type="ECO:0000256" key="2">
    <source>
        <dbReference type="ARBA" id="ARBA00023015"/>
    </source>
</evidence>
<reference evidence="8 10" key="1">
    <citation type="journal article" date="2017" name="Nature">
        <title>The sunflower genome provides insights into oil metabolism, flowering and Asterid evolution.</title>
        <authorList>
            <person name="Badouin H."/>
            <person name="Gouzy J."/>
            <person name="Grassa C.J."/>
            <person name="Murat F."/>
            <person name="Staton S.E."/>
            <person name="Cottret L."/>
            <person name="Lelandais-Briere C."/>
            <person name="Owens G.L."/>
            <person name="Carrere S."/>
            <person name="Mayjonade B."/>
            <person name="Legrand L."/>
            <person name="Gill N."/>
            <person name="Kane N.C."/>
            <person name="Bowers J.E."/>
            <person name="Hubner S."/>
            <person name="Bellec A."/>
            <person name="Berard A."/>
            <person name="Berges H."/>
            <person name="Blanchet N."/>
            <person name="Boniface M.C."/>
            <person name="Brunel D."/>
            <person name="Catrice O."/>
            <person name="Chaidir N."/>
            <person name="Claudel C."/>
            <person name="Donnadieu C."/>
            <person name="Faraut T."/>
            <person name="Fievet G."/>
            <person name="Helmstetter N."/>
            <person name="King M."/>
            <person name="Knapp S.J."/>
            <person name="Lai Z."/>
            <person name="Le Paslier M.C."/>
            <person name="Lippi Y."/>
            <person name="Lorenzon L."/>
            <person name="Mandel J.R."/>
            <person name="Marage G."/>
            <person name="Marchand G."/>
            <person name="Marquand E."/>
            <person name="Bret-Mestries E."/>
            <person name="Morien E."/>
            <person name="Nambeesan S."/>
            <person name="Nguyen T."/>
            <person name="Pegot-Espagnet P."/>
            <person name="Pouilly N."/>
            <person name="Raftis F."/>
            <person name="Sallet E."/>
            <person name="Schiex T."/>
            <person name="Thomas J."/>
            <person name="Vandecasteele C."/>
            <person name="Vares D."/>
            <person name="Vear F."/>
            <person name="Vautrin S."/>
            <person name="Crespi M."/>
            <person name="Mangin B."/>
            <person name="Burke J.M."/>
            <person name="Salse J."/>
            <person name="Munos S."/>
            <person name="Vincourt P."/>
            <person name="Rieseberg L.H."/>
            <person name="Langlade N.B."/>
        </authorList>
    </citation>
    <scope>NUCLEOTIDE SEQUENCE [LARGE SCALE GENOMIC DNA]</scope>
    <source>
        <strain evidence="10">cv. SF193</strain>
        <tissue evidence="8">Leaves</tissue>
    </source>
</reference>